<reference evidence="1" key="1">
    <citation type="journal article" date="2020" name="mSystems">
        <title>Genome- and Community-Level Interaction Insights into Carbon Utilization and Element Cycling Functions of Hydrothermarchaeota in Hydrothermal Sediment.</title>
        <authorList>
            <person name="Zhou Z."/>
            <person name="Liu Y."/>
            <person name="Xu W."/>
            <person name="Pan J."/>
            <person name="Luo Z.H."/>
            <person name="Li M."/>
        </authorList>
    </citation>
    <scope>NUCLEOTIDE SEQUENCE [LARGE SCALE GENOMIC DNA]</scope>
    <source>
        <strain evidence="1">SpSt-200</strain>
    </source>
</reference>
<evidence type="ECO:0000313" key="1">
    <source>
        <dbReference type="EMBL" id="HEF25038.1"/>
    </source>
</evidence>
<gene>
    <name evidence="1" type="ORF">ENP23_04630</name>
</gene>
<organism evidence="1">
    <name type="scientific">Pseudomonas graminis</name>
    <dbReference type="NCBI Taxonomy" id="158627"/>
    <lineage>
        <taxon>Bacteria</taxon>
        <taxon>Pseudomonadati</taxon>
        <taxon>Pseudomonadota</taxon>
        <taxon>Gammaproteobacteria</taxon>
        <taxon>Pseudomonadales</taxon>
        <taxon>Pseudomonadaceae</taxon>
        <taxon>Pseudomonas</taxon>
    </lineage>
</organism>
<protein>
    <recommendedName>
        <fullName evidence="2">Filamentous hemagglutinin</fullName>
    </recommendedName>
</protein>
<name>A0A7C1X8R3_9PSED</name>
<evidence type="ECO:0008006" key="2">
    <source>
        <dbReference type="Google" id="ProtNLM"/>
    </source>
</evidence>
<dbReference type="AlphaFoldDB" id="A0A7C1X8R3"/>
<proteinExistence type="predicted"/>
<comment type="caution">
    <text evidence="1">The sequence shown here is derived from an EMBL/GenBank/DDBJ whole genome shotgun (WGS) entry which is preliminary data.</text>
</comment>
<accession>A0A7C1X8R3</accession>
<sequence length="125" mass="13181">MKGDGPLYRYELAANGVKFTPENVIATTRNSSGQVVFLETGNSKAGLQHIMEEHGSQFAQMGVSEAEIPGVVMKAVSEGKLVGYQGTGTGRPIYELTINGQPQRIAVTVGDNGFVVGANPRGSLK</sequence>
<dbReference type="EMBL" id="DSIN01000014">
    <property type="protein sequence ID" value="HEF25038.1"/>
    <property type="molecule type" value="Genomic_DNA"/>
</dbReference>